<sequence length="241" mass="27955">MNFSYTPKAKPIRPSNPSVLEMAIHRYQCLAIDYHNKKNLDASLIKETPAELKERIESLERDWEHLQLERKKIVTQVILQKNLESYRKENLQKDEDELFEEPHHPTRLLARNLSAIGEPKPSPDHDPHHIIPGKGQHQQVRLMETRLALHAHGIGINDPLNGVWLPRNKKHKGHWAGKNTPAHREIHSFNYETWIVSTFSSPLLPKQAFVSRLQNVKRKLLNGDHPSQIIEKKDTNWAGKV</sequence>
<protein>
    <recommendedName>
        <fullName evidence="3">A nuclease family of the HNH/ENDO VII superfamily with conserved AHH</fullName>
    </recommendedName>
</protein>
<evidence type="ECO:0000313" key="2">
    <source>
        <dbReference type="Proteomes" id="UP000092544"/>
    </source>
</evidence>
<reference evidence="1 2" key="1">
    <citation type="submission" date="2016-06" db="EMBL/GenBank/DDBJ databases">
        <authorList>
            <person name="Kjaerup R.B."/>
            <person name="Dalgaard T.S."/>
            <person name="Juul-Madsen H.R."/>
        </authorList>
    </citation>
    <scope>NUCLEOTIDE SEQUENCE [LARGE SCALE GENOMIC DNA]</scope>
    <source>
        <strain evidence="1 2">CECT 8886</strain>
    </source>
</reference>
<dbReference type="RefSeq" id="WP_217491337.1">
    <property type="nucleotide sequence ID" value="NZ_FLOB01000003.1"/>
</dbReference>
<keyword evidence="2" id="KW-1185">Reference proteome</keyword>
<dbReference type="EMBL" id="FLOB01000003">
    <property type="protein sequence ID" value="SBS30485.1"/>
    <property type="molecule type" value="Genomic_DNA"/>
</dbReference>
<evidence type="ECO:0008006" key="3">
    <source>
        <dbReference type="Google" id="ProtNLM"/>
    </source>
</evidence>
<proteinExistence type="predicted"/>
<accession>A0A1A8TEH7</accession>
<organism evidence="1 2">
    <name type="scientific">Marinomonas spartinae</name>
    <dbReference type="NCBI Taxonomy" id="1792290"/>
    <lineage>
        <taxon>Bacteria</taxon>
        <taxon>Pseudomonadati</taxon>
        <taxon>Pseudomonadota</taxon>
        <taxon>Gammaproteobacteria</taxon>
        <taxon>Oceanospirillales</taxon>
        <taxon>Oceanospirillaceae</taxon>
        <taxon>Marinomonas</taxon>
    </lineage>
</organism>
<dbReference type="InterPro" id="IPR032871">
    <property type="entry name" value="AHH_dom_containing"/>
</dbReference>
<dbReference type="Proteomes" id="UP000092544">
    <property type="component" value="Unassembled WGS sequence"/>
</dbReference>
<dbReference type="Pfam" id="PF14412">
    <property type="entry name" value="AHH"/>
    <property type="match status" value="1"/>
</dbReference>
<gene>
    <name evidence="1" type="ORF">MSP8886_01828</name>
</gene>
<dbReference type="STRING" id="1792290.MSP8886_01828"/>
<name>A0A1A8TEH7_9GAMM</name>
<evidence type="ECO:0000313" key="1">
    <source>
        <dbReference type="EMBL" id="SBS30485.1"/>
    </source>
</evidence>
<dbReference type="AlphaFoldDB" id="A0A1A8TEH7"/>